<dbReference type="PANTHER" id="PTHR24095:SF14">
    <property type="entry name" value="ACETYL-COENZYME A SYNTHETASE 1"/>
    <property type="match status" value="1"/>
</dbReference>
<keyword evidence="3" id="KW-0436">Ligase</keyword>
<evidence type="ECO:0000256" key="4">
    <source>
        <dbReference type="ARBA" id="ARBA00022741"/>
    </source>
</evidence>
<dbReference type="InterPro" id="IPR000873">
    <property type="entry name" value="AMP-dep_synth/lig_dom"/>
</dbReference>
<feature type="region of interest" description="Disordered" evidence="7">
    <location>
        <begin position="1"/>
        <end position="38"/>
    </location>
</feature>
<dbReference type="EC" id="6.2.1.1" evidence="2"/>
<dbReference type="InterPro" id="IPR042099">
    <property type="entry name" value="ANL_N_sf"/>
</dbReference>
<dbReference type="Pfam" id="PF00501">
    <property type="entry name" value="AMP-binding"/>
    <property type="match status" value="1"/>
</dbReference>
<sequence>MSDQEAPQTGQAGPSGQTASSPSPSGTTDTLMHEGRTFPPSEQFAQDAVAGADLYQEAEQDRLAYWARRAREVLHWDTDFSETLDWSDAPFAKWFVGGTTNAAYNALDRHVEAGLGDRVAIHFEGEPGDTRGWTYAELAAEVRRAANAFESLGVTQGDRVAIYMPMIVESVVAMLACARIGAVHSVVFGGFSAEALRSRIDDAQAKLVVTADGSWRRGKPSPLKPAVDTALSGQAGEGQAQSVQHVLVVRRNEQPVEMTEGRDLWWHEVLAEQSEDHELVWHDSEHPLFILYTSGTTGTPKGILHTTGGYLVQGAVTHRDTFDLHPETDVYWCTADVGWVTGHSYVTYAPLVNGATQVIYEGTPDHPHSGRWWEIVQKYGVTILYTAPTAIRTCMKWGRSIPDSFDLSSLRVLGTVGEAINPEAWMWYREVIGGNNGAGTRHDDGSVTPGARKESPAPIVDTWWQTETGAHMLTPLPGVTATKPGSAQVPVPGITVDVVDEMGETLEAGSGGFLVVRDPWPAMLRGIWGNPERFKDTYWSRFQDMYFAGDGARRDEDGDIWLMGRVDDVMNVSGHRLSTTEIESALVSHPIVAEAAVVGAADATTGEAVVAFVILTEEHAETEAEQAEADLRAHVAKEIGPIAKPKHVLVVPELPKTRSGKIMRRLLKDVAEGRDPGDATTLSDPTIMQQIAESLRK</sequence>
<dbReference type="STRING" id="574650.SAMN04487966_103279"/>
<dbReference type="InterPro" id="IPR025110">
    <property type="entry name" value="AMP-bd_C"/>
</dbReference>
<evidence type="ECO:0000256" key="7">
    <source>
        <dbReference type="SAM" id="MobiDB-lite"/>
    </source>
</evidence>
<dbReference type="AlphaFoldDB" id="A0A1I7MJZ5"/>
<dbReference type="CDD" id="cd05966">
    <property type="entry name" value="ACS"/>
    <property type="match status" value="1"/>
</dbReference>
<evidence type="ECO:0000259" key="10">
    <source>
        <dbReference type="Pfam" id="PF16177"/>
    </source>
</evidence>
<keyword evidence="5" id="KW-0067">ATP-binding</keyword>
<evidence type="ECO:0000313" key="12">
    <source>
        <dbReference type="Proteomes" id="UP000198881"/>
    </source>
</evidence>
<dbReference type="EMBL" id="FPCG01000003">
    <property type="protein sequence ID" value="SFV22253.1"/>
    <property type="molecule type" value="Genomic_DNA"/>
</dbReference>
<feature type="compositionally biased region" description="Polar residues" evidence="7">
    <location>
        <begin position="1"/>
        <end position="30"/>
    </location>
</feature>
<dbReference type="GO" id="GO:0006085">
    <property type="term" value="P:acetyl-CoA biosynthetic process"/>
    <property type="evidence" value="ECO:0007669"/>
    <property type="project" value="TreeGrafter"/>
</dbReference>
<comment type="similarity">
    <text evidence="1">Belongs to the ATP-dependent AMP-binding enzyme family.</text>
</comment>
<dbReference type="PANTHER" id="PTHR24095">
    <property type="entry name" value="ACETYL-COENZYME A SYNTHETASE"/>
    <property type="match status" value="1"/>
</dbReference>
<dbReference type="GO" id="GO:0005524">
    <property type="term" value="F:ATP binding"/>
    <property type="evidence" value="ECO:0007669"/>
    <property type="project" value="UniProtKB-KW"/>
</dbReference>
<dbReference type="Proteomes" id="UP000198881">
    <property type="component" value="Unassembled WGS sequence"/>
</dbReference>
<evidence type="ECO:0000259" key="9">
    <source>
        <dbReference type="Pfam" id="PF13193"/>
    </source>
</evidence>
<dbReference type="InterPro" id="IPR045851">
    <property type="entry name" value="AMP-bd_C_sf"/>
</dbReference>
<keyword evidence="12" id="KW-1185">Reference proteome</keyword>
<dbReference type="Pfam" id="PF16177">
    <property type="entry name" value="ACAS_N"/>
    <property type="match status" value="1"/>
</dbReference>
<organism evidence="11 12">
    <name type="scientific">Micrococcus terreus</name>
    <dbReference type="NCBI Taxonomy" id="574650"/>
    <lineage>
        <taxon>Bacteria</taxon>
        <taxon>Bacillati</taxon>
        <taxon>Actinomycetota</taxon>
        <taxon>Actinomycetes</taxon>
        <taxon>Micrococcales</taxon>
        <taxon>Micrococcaceae</taxon>
        <taxon>Micrococcus</taxon>
    </lineage>
</organism>
<evidence type="ECO:0000256" key="6">
    <source>
        <dbReference type="ARBA" id="ARBA00022990"/>
    </source>
</evidence>
<dbReference type="GO" id="GO:0003987">
    <property type="term" value="F:acetate-CoA ligase activity"/>
    <property type="evidence" value="ECO:0007669"/>
    <property type="project" value="UniProtKB-EC"/>
</dbReference>
<dbReference type="Gene3D" id="3.30.300.30">
    <property type="match status" value="1"/>
</dbReference>
<dbReference type="InterPro" id="IPR020845">
    <property type="entry name" value="AMP-binding_CS"/>
</dbReference>
<evidence type="ECO:0000259" key="8">
    <source>
        <dbReference type="Pfam" id="PF00501"/>
    </source>
</evidence>
<feature type="domain" description="AMP-dependent synthetase/ligase" evidence="8">
    <location>
        <begin position="114"/>
        <end position="528"/>
    </location>
</feature>
<dbReference type="GO" id="GO:0005829">
    <property type="term" value="C:cytosol"/>
    <property type="evidence" value="ECO:0007669"/>
    <property type="project" value="TreeGrafter"/>
</dbReference>
<evidence type="ECO:0000256" key="2">
    <source>
        <dbReference type="ARBA" id="ARBA00013275"/>
    </source>
</evidence>
<feature type="domain" description="AMP-binding enzyme C-terminal" evidence="9">
    <location>
        <begin position="581"/>
        <end position="661"/>
    </location>
</feature>
<dbReference type="InterPro" id="IPR032387">
    <property type="entry name" value="ACAS_N"/>
</dbReference>
<keyword evidence="4" id="KW-0547">Nucleotide-binding</keyword>
<evidence type="ECO:0000256" key="1">
    <source>
        <dbReference type="ARBA" id="ARBA00006432"/>
    </source>
</evidence>
<feature type="domain" description="Acetyl-coenzyme A synthetase N-terminal" evidence="10">
    <location>
        <begin position="53"/>
        <end position="106"/>
    </location>
</feature>
<dbReference type="Pfam" id="PF13193">
    <property type="entry name" value="AMP-binding_C"/>
    <property type="match status" value="1"/>
</dbReference>
<gene>
    <name evidence="11" type="ORF">SAMN04487966_103279</name>
</gene>
<reference evidence="11 12" key="1">
    <citation type="submission" date="2016-10" db="EMBL/GenBank/DDBJ databases">
        <authorList>
            <person name="de Groot N.N."/>
        </authorList>
    </citation>
    <scope>NUCLEOTIDE SEQUENCE [LARGE SCALE GENOMIC DNA]</scope>
    <source>
        <strain evidence="11 12">CGMCC 1.7054</strain>
    </source>
</reference>
<evidence type="ECO:0000256" key="3">
    <source>
        <dbReference type="ARBA" id="ARBA00022598"/>
    </source>
</evidence>
<proteinExistence type="inferred from homology"/>
<dbReference type="OrthoDB" id="9803968at2"/>
<evidence type="ECO:0000256" key="5">
    <source>
        <dbReference type="ARBA" id="ARBA00022840"/>
    </source>
</evidence>
<protein>
    <recommendedName>
        <fullName evidence="2">acetate--CoA ligase</fullName>
        <ecNumber evidence="2">6.2.1.1</ecNumber>
    </recommendedName>
</protein>
<dbReference type="SUPFAM" id="SSF56801">
    <property type="entry name" value="Acetyl-CoA synthetase-like"/>
    <property type="match status" value="1"/>
</dbReference>
<name>A0A1I7MJZ5_9MICC</name>
<dbReference type="Gene3D" id="3.40.50.12780">
    <property type="entry name" value="N-terminal domain of ligase-like"/>
    <property type="match status" value="1"/>
</dbReference>
<evidence type="ECO:0000313" key="11">
    <source>
        <dbReference type="EMBL" id="SFV22253.1"/>
    </source>
</evidence>
<keyword evidence="6" id="KW-0007">Acetylation</keyword>
<accession>A0A1I7MJZ5</accession>
<dbReference type="PROSITE" id="PS00455">
    <property type="entry name" value="AMP_BINDING"/>
    <property type="match status" value="1"/>
</dbReference>